<feature type="compositionally biased region" description="Basic and acidic residues" evidence="1">
    <location>
        <begin position="1"/>
        <end position="10"/>
    </location>
</feature>
<dbReference type="EMBL" id="KY606587">
    <property type="protein sequence ID" value="ARB06069.1"/>
    <property type="molecule type" value="Genomic_DNA"/>
</dbReference>
<reference evidence="2 3" key="1">
    <citation type="submission" date="2017-02" db="EMBL/GenBank/DDBJ databases">
        <title>A novel roseosiphophage isolated from the oligotrophic South China Sea.</title>
        <authorList>
            <person name="Yang Y."/>
            <person name="Cai L."/>
            <person name="Zhang R."/>
        </authorList>
    </citation>
    <scope>NUCLEOTIDE SEQUENCE [LARGE SCALE GENOMIC DNA]</scope>
</reference>
<gene>
    <name evidence="2" type="ORF">vBDshSR5C_15</name>
</gene>
<feature type="region of interest" description="Disordered" evidence="1">
    <location>
        <begin position="105"/>
        <end position="147"/>
    </location>
</feature>
<evidence type="ECO:0000256" key="1">
    <source>
        <dbReference type="SAM" id="MobiDB-lite"/>
    </source>
</evidence>
<dbReference type="Proteomes" id="UP000224401">
    <property type="component" value="Segment"/>
</dbReference>
<evidence type="ECO:0000313" key="2">
    <source>
        <dbReference type="EMBL" id="ARB06069.1"/>
    </source>
</evidence>
<sequence length="147" mass="16418">MGEQIVKRVAADGTQRGLKRRGSKNRATELLEQMQEDAHRLFGIDNHDPVRAMNLVGMMAWQGYPATDNEGRPVLDENGDQVMIPPDHQLALAAFAKVAPYVRSQLRPKDEEADNNDDDPSEDREELLGVLESMGVKVEGYEEGDDE</sequence>
<keyword evidence="3" id="KW-1185">Reference proteome</keyword>
<protein>
    <submittedName>
        <fullName evidence="2">Uncharacterized protein</fullName>
    </submittedName>
</protein>
<organism evidence="2 3">
    <name type="scientific">Dinoroseobacter phage vB_DshS-R5C</name>
    <dbReference type="NCBI Taxonomy" id="1965368"/>
    <lineage>
        <taxon>Viruses</taxon>
        <taxon>Duplodnaviria</taxon>
        <taxon>Heunggongvirae</taxon>
        <taxon>Uroviricota</taxon>
        <taxon>Caudoviricetes</taxon>
        <taxon>Nanhaivirus</taxon>
        <taxon>Nanhaivirus D5C</taxon>
    </lineage>
</organism>
<name>A0A1V0DY47_9CAUD</name>
<feature type="region of interest" description="Disordered" evidence="1">
    <location>
        <begin position="1"/>
        <end position="24"/>
    </location>
</feature>
<proteinExistence type="predicted"/>
<accession>A0A1V0DY47</accession>
<evidence type="ECO:0000313" key="3">
    <source>
        <dbReference type="Proteomes" id="UP000224401"/>
    </source>
</evidence>
<feature type="compositionally biased region" description="Acidic residues" evidence="1">
    <location>
        <begin position="111"/>
        <end position="125"/>
    </location>
</feature>